<name>A0AAU9KM55_9STRA</name>
<dbReference type="InterPro" id="IPR041577">
    <property type="entry name" value="RT_RNaseH_2"/>
</dbReference>
<dbReference type="PANTHER" id="PTHR33064">
    <property type="entry name" value="POL PROTEIN"/>
    <property type="match status" value="1"/>
</dbReference>
<evidence type="ECO:0000313" key="3">
    <source>
        <dbReference type="Proteomes" id="UP001160483"/>
    </source>
</evidence>
<dbReference type="InterPro" id="IPR043502">
    <property type="entry name" value="DNA/RNA_pol_sf"/>
</dbReference>
<gene>
    <name evidence="2" type="ORF">PBS003_LOCUS1224</name>
</gene>
<reference evidence="2" key="1">
    <citation type="submission" date="2021-11" db="EMBL/GenBank/DDBJ databases">
        <authorList>
            <person name="Islam A."/>
            <person name="Islam S."/>
            <person name="Flora M.S."/>
            <person name="Rahman M."/>
            <person name="Ziaur R.M."/>
            <person name="Epstein J.H."/>
            <person name="Hassan M."/>
            <person name="Klassen M."/>
            <person name="Woodard K."/>
            <person name="Webb A."/>
            <person name="Webby R.J."/>
            <person name="El Zowalaty M.E."/>
        </authorList>
    </citation>
    <scope>NUCLEOTIDE SEQUENCE</scope>
    <source>
        <strain evidence="2">Pbs3</strain>
    </source>
</reference>
<dbReference type="Proteomes" id="UP001160483">
    <property type="component" value="Unassembled WGS sequence"/>
</dbReference>
<evidence type="ECO:0000259" key="1">
    <source>
        <dbReference type="Pfam" id="PF17919"/>
    </source>
</evidence>
<proteinExistence type="predicted"/>
<dbReference type="AlphaFoldDB" id="A0AAU9KM55"/>
<sequence length="581" mass="65454">MGEGEGPLLESPLADDQLCTFKSGELWAEDANQGGLSNRRPIAQRARKVPLFQFKVKLADLIQGLLSAKIIQHSTSPWASPIVIIVKKNGVDIKLCIDNRLVNDLTQLMFYPMPLINELLEDLNGALWYYSLDVASGFWVNTPQIYQRLLDNALYGFLRISQGAGTEEIEDLFPMGKPDVKLAPWYWVGQSYIVYFLLPADSWDMLCAKVKQLFIEDNAVYTSILYELWEVDFYACRCKLRTGDSGVAKAEDEEKWSRAQVAFAMRKNKIATAPILRHFEPSKEAVIIVYASKWAISASLVEDRGGILMPVTFTSRTIKANKLYYSTWRKKSTGLQGRLDNWAALIFQWTIYIVKCNKGGEKVLGALAASITPHASVDSILSSIAPKKQARQVVDLPTPTVEPDEELYVMSFDGSARAKQGEPLERRRLIIYGDSNLVSADQLASTALRQKEGIKSIPEGEWQSLKAINRLSELLVVKDQSPSAKVFAVTRSRPSFRASGEILQKGVMQRLQTERIREAQEQEDWVQELKAYLKGDWFDLSMVSAHSCSKMARDYEISEEGLPLYCPVQRVEGDDREVTAR</sequence>
<dbReference type="InterPro" id="IPR051320">
    <property type="entry name" value="Viral_Replic_Matur_Polypro"/>
</dbReference>
<organism evidence="2 3">
    <name type="scientific">Peronospora belbahrii</name>
    <dbReference type="NCBI Taxonomy" id="622444"/>
    <lineage>
        <taxon>Eukaryota</taxon>
        <taxon>Sar</taxon>
        <taxon>Stramenopiles</taxon>
        <taxon>Oomycota</taxon>
        <taxon>Peronosporomycetes</taxon>
        <taxon>Peronosporales</taxon>
        <taxon>Peronosporaceae</taxon>
        <taxon>Peronospora</taxon>
    </lineage>
</organism>
<dbReference type="Pfam" id="PF17919">
    <property type="entry name" value="RT_RNaseH_2"/>
    <property type="match status" value="1"/>
</dbReference>
<dbReference type="EMBL" id="CAKKTJ010000104">
    <property type="protein sequence ID" value="CAH0474368.1"/>
    <property type="molecule type" value="Genomic_DNA"/>
</dbReference>
<dbReference type="InterPro" id="IPR043128">
    <property type="entry name" value="Rev_trsase/Diguanyl_cyclase"/>
</dbReference>
<protein>
    <recommendedName>
        <fullName evidence="1">Reverse transcriptase/retrotransposon-derived protein RNase H-like domain-containing protein</fullName>
    </recommendedName>
</protein>
<feature type="domain" description="Reverse transcriptase/retrotransposon-derived protein RNase H-like" evidence="1">
    <location>
        <begin position="259"/>
        <end position="347"/>
    </location>
</feature>
<dbReference type="PANTHER" id="PTHR33064:SF37">
    <property type="entry name" value="RIBONUCLEASE H"/>
    <property type="match status" value="1"/>
</dbReference>
<evidence type="ECO:0000313" key="2">
    <source>
        <dbReference type="EMBL" id="CAH0474368.1"/>
    </source>
</evidence>
<dbReference type="Gene3D" id="3.30.70.270">
    <property type="match status" value="1"/>
</dbReference>
<comment type="caution">
    <text evidence="2">The sequence shown here is derived from an EMBL/GenBank/DDBJ whole genome shotgun (WGS) entry which is preliminary data.</text>
</comment>
<dbReference type="SUPFAM" id="SSF56672">
    <property type="entry name" value="DNA/RNA polymerases"/>
    <property type="match status" value="2"/>
</dbReference>
<dbReference type="Gene3D" id="3.10.10.10">
    <property type="entry name" value="HIV Type 1 Reverse Transcriptase, subunit A, domain 1"/>
    <property type="match status" value="1"/>
</dbReference>
<accession>A0AAU9KM55</accession>